<keyword evidence="1" id="KW-0812">Transmembrane</keyword>
<evidence type="ECO:0000259" key="2">
    <source>
        <dbReference type="SMART" id="SM00014"/>
    </source>
</evidence>
<gene>
    <name evidence="3" type="ORF">NITINOP_2357</name>
</gene>
<dbReference type="SMART" id="SM00014">
    <property type="entry name" value="acidPPc"/>
    <property type="match status" value="1"/>
</dbReference>
<dbReference type="RefSeq" id="WP_062485572.1">
    <property type="nucleotide sequence ID" value="NZ_LN885086.1"/>
</dbReference>
<feature type="domain" description="Phosphatidic acid phosphatase type 2/haloperoxidase" evidence="2">
    <location>
        <begin position="55"/>
        <end position="167"/>
    </location>
</feature>
<protein>
    <submittedName>
        <fullName evidence="3">Putative Undecaprenyl-diphosphatase</fullName>
        <ecNumber evidence="3">3.6.1.27</ecNumber>
    </submittedName>
</protein>
<dbReference type="Proteomes" id="UP000066284">
    <property type="component" value="Chromosome 1"/>
</dbReference>
<name>A0A0S4KS82_9BACT</name>
<dbReference type="InterPro" id="IPR036938">
    <property type="entry name" value="PAP2/HPO_sf"/>
</dbReference>
<proteinExistence type="predicted"/>
<dbReference type="PANTHER" id="PTHR14969:SF13">
    <property type="entry name" value="AT30094P"/>
    <property type="match status" value="1"/>
</dbReference>
<keyword evidence="1" id="KW-0472">Membrane</keyword>
<evidence type="ECO:0000313" key="4">
    <source>
        <dbReference type="Proteomes" id="UP000066284"/>
    </source>
</evidence>
<organism evidence="3 4">
    <name type="scientific">Candidatus Nitrospira inopinata</name>
    <dbReference type="NCBI Taxonomy" id="1715989"/>
    <lineage>
        <taxon>Bacteria</taxon>
        <taxon>Pseudomonadati</taxon>
        <taxon>Nitrospirota</taxon>
        <taxon>Nitrospiria</taxon>
        <taxon>Nitrospirales</taxon>
        <taxon>Nitrospiraceae</taxon>
        <taxon>Nitrospira</taxon>
    </lineage>
</organism>
<dbReference type="STRING" id="1715989.NITINOP_2357"/>
<sequence>MSLDEALFYAINGLAGRSSSVDQFFLLLVNRSTLYLPAACAIVWWIWAYRREALYGGPLLAASIGLADFLGGQLKWVFERVRPCRALSQAIIVEPGGCGGLFSFPSNHAVNMAAAAAFIQVLYPKAGWVCWPIVALAGVARVYVGAHYVTDVLGGWLIGGVIGAGFAWLLLQWPVFRKRPVPRTSVARS</sequence>
<feature type="transmembrane region" description="Helical" evidence="1">
    <location>
        <begin position="24"/>
        <end position="47"/>
    </location>
</feature>
<dbReference type="Gene3D" id="1.20.144.10">
    <property type="entry name" value="Phosphatidic acid phosphatase type 2/haloperoxidase"/>
    <property type="match status" value="1"/>
</dbReference>
<keyword evidence="4" id="KW-1185">Reference proteome</keyword>
<keyword evidence="3" id="KW-0378">Hydrolase</keyword>
<dbReference type="AlphaFoldDB" id="A0A0S4KS82"/>
<dbReference type="InterPro" id="IPR000326">
    <property type="entry name" value="PAP2/HPO"/>
</dbReference>
<accession>A0A0S4KS82</accession>
<evidence type="ECO:0000256" key="1">
    <source>
        <dbReference type="SAM" id="Phobius"/>
    </source>
</evidence>
<dbReference type="GO" id="GO:0050380">
    <property type="term" value="F:undecaprenyl-diphosphatase activity"/>
    <property type="evidence" value="ECO:0007669"/>
    <property type="project" value="UniProtKB-EC"/>
</dbReference>
<dbReference type="SUPFAM" id="SSF48317">
    <property type="entry name" value="Acid phosphatase/Vanadium-dependent haloperoxidase"/>
    <property type="match status" value="1"/>
</dbReference>
<feature type="transmembrane region" description="Helical" evidence="1">
    <location>
        <begin position="128"/>
        <end position="146"/>
    </location>
</feature>
<dbReference type="EC" id="3.6.1.27" evidence="3"/>
<reference evidence="4" key="1">
    <citation type="submission" date="2015-09" db="EMBL/GenBank/DDBJ databases">
        <authorList>
            <person name="Daims H."/>
        </authorList>
    </citation>
    <scope>NUCLEOTIDE SEQUENCE [LARGE SCALE GENOMIC DNA]</scope>
</reference>
<evidence type="ECO:0000313" key="3">
    <source>
        <dbReference type="EMBL" id="CUQ67329.1"/>
    </source>
</evidence>
<dbReference type="EMBL" id="LN885086">
    <property type="protein sequence ID" value="CUQ67329.1"/>
    <property type="molecule type" value="Genomic_DNA"/>
</dbReference>
<feature type="transmembrane region" description="Helical" evidence="1">
    <location>
        <begin position="152"/>
        <end position="171"/>
    </location>
</feature>
<dbReference type="OrthoDB" id="9789113at2"/>
<dbReference type="KEGG" id="nio:NITINOP_2357"/>
<dbReference type="Pfam" id="PF01569">
    <property type="entry name" value="PAP2"/>
    <property type="match status" value="1"/>
</dbReference>
<dbReference type="PANTHER" id="PTHR14969">
    <property type="entry name" value="SPHINGOSINE-1-PHOSPHATE PHOSPHOHYDROLASE"/>
    <property type="match status" value="1"/>
</dbReference>
<keyword evidence="1" id="KW-1133">Transmembrane helix</keyword>